<proteinExistence type="predicted"/>
<evidence type="ECO:0000313" key="2">
    <source>
        <dbReference type="Proteomes" id="UP000075714"/>
    </source>
</evidence>
<gene>
    <name evidence="1" type="ORF">GPECTOR_20g449</name>
</gene>
<evidence type="ECO:0000313" key="1">
    <source>
        <dbReference type="EMBL" id="KXZ49593.1"/>
    </source>
</evidence>
<comment type="caution">
    <text evidence="1">The sequence shown here is derived from an EMBL/GenBank/DDBJ whole genome shotgun (WGS) entry which is preliminary data.</text>
</comment>
<protein>
    <submittedName>
        <fullName evidence="1">Uncharacterized protein</fullName>
    </submittedName>
</protein>
<name>A0A150GIF3_GONPE</name>
<reference evidence="2" key="1">
    <citation type="journal article" date="2016" name="Nat. Commun.">
        <title>The Gonium pectorale genome demonstrates co-option of cell cycle regulation during the evolution of multicellularity.</title>
        <authorList>
            <person name="Hanschen E.R."/>
            <person name="Marriage T.N."/>
            <person name="Ferris P.J."/>
            <person name="Hamaji T."/>
            <person name="Toyoda A."/>
            <person name="Fujiyama A."/>
            <person name="Neme R."/>
            <person name="Noguchi H."/>
            <person name="Minakuchi Y."/>
            <person name="Suzuki M."/>
            <person name="Kawai-Toyooka H."/>
            <person name="Smith D.R."/>
            <person name="Sparks H."/>
            <person name="Anderson J."/>
            <person name="Bakaric R."/>
            <person name="Luria V."/>
            <person name="Karger A."/>
            <person name="Kirschner M.W."/>
            <person name="Durand P.M."/>
            <person name="Michod R.E."/>
            <person name="Nozaki H."/>
            <person name="Olson B.J."/>
        </authorList>
    </citation>
    <scope>NUCLEOTIDE SEQUENCE [LARGE SCALE GENOMIC DNA]</scope>
    <source>
        <strain evidence="2">NIES-2863</strain>
    </source>
</reference>
<keyword evidence="2" id="KW-1185">Reference proteome</keyword>
<dbReference type="Gene3D" id="1.20.120.20">
    <property type="entry name" value="Apolipoprotein"/>
    <property type="match status" value="1"/>
</dbReference>
<dbReference type="OrthoDB" id="6363407at2759"/>
<accession>A0A150GIF3</accession>
<dbReference type="Proteomes" id="UP000075714">
    <property type="component" value="Unassembled WGS sequence"/>
</dbReference>
<organism evidence="1 2">
    <name type="scientific">Gonium pectorale</name>
    <name type="common">Green alga</name>
    <dbReference type="NCBI Taxonomy" id="33097"/>
    <lineage>
        <taxon>Eukaryota</taxon>
        <taxon>Viridiplantae</taxon>
        <taxon>Chlorophyta</taxon>
        <taxon>core chlorophytes</taxon>
        <taxon>Chlorophyceae</taxon>
        <taxon>CS clade</taxon>
        <taxon>Chlamydomonadales</taxon>
        <taxon>Volvocaceae</taxon>
        <taxon>Gonium</taxon>
    </lineage>
</organism>
<sequence>MLSRTAAAAASCLLGSSSSRGAALAAQRLPQQLHPYSSPSDSIKDTVNKVAEKIHDVTERAKEGLKSATSKTAATIDQYTGRAREGYEDTKAAAQEASQRAKQFDALV</sequence>
<dbReference type="AlphaFoldDB" id="A0A150GIF3"/>
<dbReference type="EMBL" id="LSYV01000021">
    <property type="protein sequence ID" value="KXZ49593.1"/>
    <property type="molecule type" value="Genomic_DNA"/>
</dbReference>